<proteinExistence type="predicted"/>
<keyword evidence="2" id="KW-0223">Dioxygenase</keyword>
<dbReference type="Gene3D" id="1.20.245.10">
    <property type="entry name" value="Lipoxygenase-1, Domain 5"/>
    <property type="match status" value="1"/>
</dbReference>
<dbReference type="SUPFAM" id="SSF48484">
    <property type="entry name" value="Lipoxigenase"/>
    <property type="match status" value="1"/>
</dbReference>
<dbReference type="Gramene" id="OBART02G13410.1">
    <property type="protein sequence ID" value="OBART02G13410.1"/>
    <property type="gene ID" value="OBART02G13410"/>
</dbReference>
<reference evidence="5" key="2">
    <citation type="submission" date="2015-03" db="UniProtKB">
        <authorList>
            <consortium name="EnsemblPlants"/>
        </authorList>
    </citation>
    <scope>IDENTIFICATION</scope>
</reference>
<dbReference type="Proteomes" id="UP000026960">
    <property type="component" value="Chromosome 2"/>
</dbReference>
<dbReference type="AlphaFoldDB" id="A0A0D3F411"/>
<evidence type="ECO:0000259" key="4">
    <source>
        <dbReference type="PROSITE" id="PS51393"/>
    </source>
</evidence>
<keyword evidence="1" id="KW-0479">Metal-binding</keyword>
<organism evidence="5">
    <name type="scientific">Oryza barthii</name>
    <dbReference type="NCBI Taxonomy" id="65489"/>
    <lineage>
        <taxon>Eukaryota</taxon>
        <taxon>Viridiplantae</taxon>
        <taxon>Streptophyta</taxon>
        <taxon>Embryophyta</taxon>
        <taxon>Tracheophyta</taxon>
        <taxon>Spermatophyta</taxon>
        <taxon>Magnoliopsida</taxon>
        <taxon>Liliopsida</taxon>
        <taxon>Poales</taxon>
        <taxon>Poaceae</taxon>
        <taxon>BOP clade</taxon>
        <taxon>Oryzoideae</taxon>
        <taxon>Oryzeae</taxon>
        <taxon>Oryzinae</taxon>
        <taxon>Oryza</taxon>
    </lineage>
</organism>
<evidence type="ECO:0000256" key="1">
    <source>
        <dbReference type="ARBA" id="ARBA00022723"/>
    </source>
</evidence>
<sequence length="300" mass="33407">MPLEFYKIRTAITFSIHQLPFPSSSSFLPSSSLHLTLYLPQCLRKAIPCPRAPSRAGRMSVHGEEDGWGGRVVHTKGRAWWPEMTTVTVAPSSGSRLAALVKSCITIVWIASALHVAVNSGQYPYGGFSPNRPMAHHRQMPERGTEEYTELERRPDAAFIRTITGQLRTLLGISLIEILSKHSDDEVYLGQRDTPEWTLDTATEAFRRFGDRLVGIEARIAEMNRVTGTRATGIARTRRGSPTRCCPPRPQHLRRLPQATSAGAPQVRPPLCHRSISLNGSPHTKSLHHRICLAEENPFP</sequence>
<keyword evidence="6" id="KW-1185">Reference proteome</keyword>
<feature type="domain" description="Lipoxygenase" evidence="4">
    <location>
        <begin position="65"/>
        <end position="262"/>
    </location>
</feature>
<dbReference type="GO" id="GO:0046872">
    <property type="term" value="F:metal ion binding"/>
    <property type="evidence" value="ECO:0007669"/>
    <property type="project" value="UniProtKB-KW"/>
</dbReference>
<dbReference type="PANTHER" id="PTHR11771">
    <property type="entry name" value="LIPOXYGENASE"/>
    <property type="match status" value="1"/>
</dbReference>
<evidence type="ECO:0000313" key="5">
    <source>
        <dbReference type="EnsemblPlants" id="OBART02G13410.1"/>
    </source>
</evidence>
<dbReference type="Pfam" id="PF00305">
    <property type="entry name" value="Lipoxygenase"/>
    <property type="match status" value="1"/>
</dbReference>
<dbReference type="InterPro" id="IPR036226">
    <property type="entry name" value="LipOase_C_sf"/>
</dbReference>
<name>A0A0D3F411_9ORYZ</name>
<dbReference type="InterPro" id="IPR000907">
    <property type="entry name" value="LipOase"/>
</dbReference>
<keyword evidence="3" id="KW-0560">Oxidoreductase</keyword>
<dbReference type="InterPro" id="IPR013819">
    <property type="entry name" value="LipOase_C"/>
</dbReference>
<evidence type="ECO:0000313" key="6">
    <source>
        <dbReference type="Proteomes" id="UP000026960"/>
    </source>
</evidence>
<dbReference type="GO" id="GO:0034440">
    <property type="term" value="P:lipid oxidation"/>
    <property type="evidence" value="ECO:0007669"/>
    <property type="project" value="InterPro"/>
</dbReference>
<dbReference type="PaxDb" id="65489-OBART02G13410.1"/>
<protein>
    <recommendedName>
        <fullName evidence="4">Lipoxygenase domain-containing protein</fullName>
    </recommendedName>
</protein>
<dbReference type="HOGENOM" id="CLU_1148755_0_0_1"/>
<dbReference type="STRING" id="65489.A0A0D3F411"/>
<reference evidence="5" key="1">
    <citation type="journal article" date="2009" name="Rice">
        <title>De Novo Next Generation Sequencing of Plant Genomes.</title>
        <authorList>
            <person name="Rounsley S."/>
            <person name="Marri P.R."/>
            <person name="Yu Y."/>
            <person name="He R."/>
            <person name="Sisneros N."/>
            <person name="Goicoechea J.L."/>
            <person name="Lee S.J."/>
            <person name="Angelova A."/>
            <person name="Kudrna D."/>
            <person name="Luo M."/>
            <person name="Affourtit J."/>
            <person name="Desany B."/>
            <person name="Knight J."/>
            <person name="Niazi F."/>
            <person name="Egholm M."/>
            <person name="Wing R.A."/>
        </authorList>
    </citation>
    <scope>NUCLEOTIDE SEQUENCE [LARGE SCALE GENOMIC DNA]</scope>
    <source>
        <strain evidence="5">cv. IRGC 105608</strain>
    </source>
</reference>
<evidence type="ECO:0000256" key="2">
    <source>
        <dbReference type="ARBA" id="ARBA00022964"/>
    </source>
</evidence>
<dbReference type="GO" id="GO:0016702">
    <property type="term" value="F:oxidoreductase activity, acting on single donors with incorporation of molecular oxygen, incorporation of two atoms of oxygen"/>
    <property type="evidence" value="ECO:0007669"/>
    <property type="project" value="InterPro"/>
</dbReference>
<dbReference type="EnsemblPlants" id="OBART02G13410.1">
    <property type="protein sequence ID" value="OBART02G13410.1"/>
    <property type="gene ID" value="OBART02G13410"/>
</dbReference>
<dbReference type="eggNOG" id="ENOG502QQSP">
    <property type="taxonomic scope" value="Eukaryota"/>
</dbReference>
<accession>A0A0D3F411</accession>
<evidence type="ECO:0000256" key="3">
    <source>
        <dbReference type="ARBA" id="ARBA00023002"/>
    </source>
</evidence>
<dbReference type="PROSITE" id="PS51393">
    <property type="entry name" value="LIPOXYGENASE_3"/>
    <property type="match status" value="1"/>
</dbReference>